<dbReference type="InterPro" id="IPR050319">
    <property type="entry name" value="ABC_transp_ATP-bind"/>
</dbReference>
<dbReference type="GO" id="GO:0055085">
    <property type="term" value="P:transmembrane transport"/>
    <property type="evidence" value="ECO:0007669"/>
    <property type="project" value="UniProtKB-ARBA"/>
</dbReference>
<dbReference type="GO" id="GO:0005524">
    <property type="term" value="F:ATP binding"/>
    <property type="evidence" value="ECO:0007669"/>
    <property type="project" value="UniProtKB-KW"/>
</dbReference>
<dbReference type="GO" id="GO:0016887">
    <property type="term" value="F:ATP hydrolysis activity"/>
    <property type="evidence" value="ECO:0007669"/>
    <property type="project" value="InterPro"/>
</dbReference>
<keyword evidence="6" id="KW-1185">Reference proteome</keyword>
<dbReference type="Pfam" id="PF00005">
    <property type="entry name" value="ABC_tran"/>
    <property type="match status" value="1"/>
</dbReference>
<evidence type="ECO:0000313" key="5">
    <source>
        <dbReference type="EMBL" id="PRY65278.1"/>
    </source>
</evidence>
<reference evidence="5 6" key="1">
    <citation type="submission" date="2018-03" db="EMBL/GenBank/DDBJ databases">
        <title>Genomic Encyclopedia of Type Strains, Phase III (KMG-III): the genomes of soil and plant-associated and newly described type strains.</title>
        <authorList>
            <person name="Whitman W."/>
        </authorList>
    </citation>
    <scope>NUCLEOTIDE SEQUENCE [LARGE SCALE GENOMIC DNA]</scope>
    <source>
        <strain evidence="5 6">CGMCC 1.12152</strain>
    </source>
</reference>
<dbReference type="SUPFAM" id="SSF52540">
    <property type="entry name" value="P-loop containing nucleoside triphosphate hydrolases"/>
    <property type="match status" value="1"/>
</dbReference>
<keyword evidence="1" id="KW-0813">Transport</keyword>
<dbReference type="EMBL" id="PVTK01000003">
    <property type="protein sequence ID" value="PRY65278.1"/>
    <property type="molecule type" value="Genomic_DNA"/>
</dbReference>
<dbReference type="InterPro" id="IPR003593">
    <property type="entry name" value="AAA+_ATPase"/>
</dbReference>
<evidence type="ECO:0000256" key="3">
    <source>
        <dbReference type="ARBA" id="ARBA00022840"/>
    </source>
</evidence>
<evidence type="ECO:0000313" key="6">
    <source>
        <dbReference type="Proteomes" id="UP000237647"/>
    </source>
</evidence>
<dbReference type="Gene3D" id="3.40.50.300">
    <property type="entry name" value="P-loop containing nucleotide triphosphate hydrolases"/>
    <property type="match status" value="1"/>
</dbReference>
<sequence length="247" mass="27137">MIAIESLSFDMPGAGKSKRILNDINIHVGRGECFGLVGESGSGKTSILKCLAGQFKGWEGGIAVQGKSIADTSLKERSNTMQMVFQDPYGALHPRHTIRKILNEPLAIKGLPDKAERIHKALKDVGLDESFLPRYPHQLSGGQRQRVAIARAIILDPDIILLDEPTSALDVSVQAEILNLLASLHHRRQLTYLMVSHDLGVIAHLCERVAVMKAGEVVEVVAREDLIEGNVTHNYTQSLLQHAFSRE</sequence>
<accession>A0A2T0V5C7</accession>
<dbReference type="CDD" id="cd03257">
    <property type="entry name" value="ABC_NikE_OppD_transporters"/>
    <property type="match status" value="1"/>
</dbReference>
<evidence type="ECO:0000256" key="1">
    <source>
        <dbReference type="ARBA" id="ARBA00022448"/>
    </source>
</evidence>
<organism evidence="5 6">
    <name type="scientific">Vreelandella songnenensis</name>
    <dbReference type="NCBI Taxonomy" id="1176243"/>
    <lineage>
        <taxon>Bacteria</taxon>
        <taxon>Pseudomonadati</taxon>
        <taxon>Pseudomonadota</taxon>
        <taxon>Gammaproteobacteria</taxon>
        <taxon>Oceanospirillales</taxon>
        <taxon>Halomonadaceae</taxon>
        <taxon>Vreelandella</taxon>
    </lineage>
</organism>
<dbReference type="OrthoDB" id="9784450at2"/>
<dbReference type="PROSITE" id="PS50893">
    <property type="entry name" value="ABC_TRANSPORTER_2"/>
    <property type="match status" value="1"/>
</dbReference>
<comment type="caution">
    <text evidence="5">The sequence shown here is derived from an EMBL/GenBank/DDBJ whole genome shotgun (WGS) entry which is preliminary data.</text>
</comment>
<feature type="domain" description="ABC transporter" evidence="4">
    <location>
        <begin position="2"/>
        <end position="239"/>
    </location>
</feature>
<dbReference type="InterPro" id="IPR017871">
    <property type="entry name" value="ABC_transporter-like_CS"/>
</dbReference>
<dbReference type="AlphaFoldDB" id="A0A2T0V5C7"/>
<dbReference type="InterPro" id="IPR027417">
    <property type="entry name" value="P-loop_NTPase"/>
</dbReference>
<protein>
    <submittedName>
        <fullName evidence="5">Peptide/nickel transport system ATP-binding protein</fullName>
    </submittedName>
</protein>
<keyword evidence="2" id="KW-0547">Nucleotide-binding</keyword>
<dbReference type="Proteomes" id="UP000237647">
    <property type="component" value="Unassembled WGS sequence"/>
</dbReference>
<proteinExistence type="predicted"/>
<dbReference type="SMART" id="SM00382">
    <property type="entry name" value="AAA"/>
    <property type="match status" value="1"/>
</dbReference>
<dbReference type="RefSeq" id="WP_106374452.1">
    <property type="nucleotide sequence ID" value="NZ_PVTK01000003.1"/>
</dbReference>
<dbReference type="PANTHER" id="PTHR43776">
    <property type="entry name" value="TRANSPORT ATP-BINDING PROTEIN"/>
    <property type="match status" value="1"/>
</dbReference>
<dbReference type="InterPro" id="IPR003439">
    <property type="entry name" value="ABC_transporter-like_ATP-bd"/>
</dbReference>
<evidence type="ECO:0000256" key="2">
    <source>
        <dbReference type="ARBA" id="ARBA00022741"/>
    </source>
</evidence>
<dbReference type="PROSITE" id="PS00211">
    <property type="entry name" value="ABC_TRANSPORTER_1"/>
    <property type="match status" value="1"/>
</dbReference>
<name>A0A2T0V5C7_9GAMM</name>
<gene>
    <name evidence="5" type="ORF">B0H98_103221</name>
</gene>
<evidence type="ECO:0000259" key="4">
    <source>
        <dbReference type="PROSITE" id="PS50893"/>
    </source>
</evidence>
<keyword evidence="3 5" id="KW-0067">ATP-binding</keyword>